<dbReference type="Gene3D" id="2.40.33.10">
    <property type="entry name" value="PK beta-barrel domain-like"/>
    <property type="match status" value="1"/>
</dbReference>
<keyword evidence="16" id="KW-1185">Reference proteome</keyword>
<evidence type="ECO:0000256" key="11">
    <source>
        <dbReference type="ARBA" id="ARBA00023152"/>
    </source>
</evidence>
<evidence type="ECO:0000259" key="14">
    <source>
        <dbReference type="Pfam" id="PF02887"/>
    </source>
</evidence>
<feature type="domain" description="Pyruvate kinase barrel" evidence="13">
    <location>
        <begin position="291"/>
        <end position="380"/>
    </location>
</feature>
<evidence type="ECO:0000256" key="4">
    <source>
        <dbReference type="ARBA" id="ARBA00012142"/>
    </source>
</evidence>
<evidence type="ECO:0000313" key="16">
    <source>
        <dbReference type="Proteomes" id="UP001217089"/>
    </source>
</evidence>
<evidence type="ECO:0000256" key="1">
    <source>
        <dbReference type="ARBA" id="ARBA00001958"/>
    </source>
</evidence>
<dbReference type="EC" id="2.7.1.40" evidence="4"/>
<evidence type="ECO:0000256" key="8">
    <source>
        <dbReference type="ARBA" id="ARBA00022777"/>
    </source>
</evidence>
<evidence type="ECO:0000256" key="2">
    <source>
        <dbReference type="ARBA" id="ARBA00004997"/>
    </source>
</evidence>
<gene>
    <name evidence="15" type="ORF">KUTeg_010687</name>
</gene>
<keyword evidence="8" id="KW-0418">Kinase</keyword>
<reference evidence="15 16" key="1">
    <citation type="submission" date="2022-12" db="EMBL/GenBank/DDBJ databases">
        <title>Chromosome-level genome of Tegillarca granosa.</title>
        <authorList>
            <person name="Kim J."/>
        </authorList>
    </citation>
    <scope>NUCLEOTIDE SEQUENCE [LARGE SCALE GENOMIC DNA]</scope>
    <source>
        <strain evidence="15">Teg-2019</strain>
        <tissue evidence="15">Adductor muscle</tissue>
    </source>
</reference>
<feature type="domain" description="Pyruvate kinase barrel" evidence="13">
    <location>
        <begin position="101"/>
        <end position="290"/>
    </location>
</feature>
<dbReference type="InterPro" id="IPR015806">
    <property type="entry name" value="Pyrv_Knase_insert_dom_sf"/>
</dbReference>
<dbReference type="SUPFAM" id="SSF50800">
    <property type="entry name" value="PK beta-barrel domain-like"/>
    <property type="match status" value="1"/>
</dbReference>
<evidence type="ECO:0000259" key="13">
    <source>
        <dbReference type="Pfam" id="PF00224"/>
    </source>
</evidence>
<evidence type="ECO:0000256" key="9">
    <source>
        <dbReference type="ARBA" id="ARBA00022840"/>
    </source>
</evidence>
<feature type="domain" description="Pyruvate kinase C-terminal" evidence="14">
    <location>
        <begin position="415"/>
        <end position="533"/>
    </location>
</feature>
<evidence type="ECO:0000256" key="12">
    <source>
        <dbReference type="ARBA" id="ARBA00023317"/>
    </source>
</evidence>
<evidence type="ECO:0000256" key="3">
    <source>
        <dbReference type="ARBA" id="ARBA00008663"/>
    </source>
</evidence>
<protein>
    <recommendedName>
        <fullName evidence="4">pyruvate kinase</fullName>
        <ecNumber evidence="4">2.7.1.40</ecNumber>
    </recommendedName>
</protein>
<comment type="cofactor">
    <cofactor evidence="1">
        <name>K(+)</name>
        <dbReference type="ChEBI" id="CHEBI:29103"/>
    </cofactor>
</comment>
<keyword evidence="6" id="KW-0479">Metal-binding</keyword>
<dbReference type="Proteomes" id="UP001217089">
    <property type="component" value="Unassembled WGS sequence"/>
</dbReference>
<keyword evidence="12" id="KW-0670">Pyruvate</keyword>
<keyword evidence="5" id="KW-0808">Transferase</keyword>
<dbReference type="Gene3D" id="3.20.20.60">
    <property type="entry name" value="Phosphoenolpyruvate-binding domains"/>
    <property type="match status" value="2"/>
</dbReference>
<comment type="caution">
    <text evidence="15">The sequence shown here is derived from an EMBL/GenBank/DDBJ whole genome shotgun (WGS) entry which is preliminary data.</text>
</comment>
<dbReference type="InterPro" id="IPR001697">
    <property type="entry name" value="Pyr_Knase"/>
</dbReference>
<dbReference type="SUPFAM" id="SSF52935">
    <property type="entry name" value="PK C-terminal domain-like"/>
    <property type="match status" value="1"/>
</dbReference>
<comment type="pathway">
    <text evidence="2">Carbohydrate degradation; glycolysis; pyruvate from D-glyceraldehyde 3-phosphate: step 5/5.</text>
</comment>
<accession>A0ABQ9F1R0</accession>
<organism evidence="15 16">
    <name type="scientific">Tegillarca granosa</name>
    <name type="common">Malaysian cockle</name>
    <name type="synonym">Anadara granosa</name>
    <dbReference type="NCBI Taxonomy" id="220873"/>
    <lineage>
        <taxon>Eukaryota</taxon>
        <taxon>Metazoa</taxon>
        <taxon>Spiralia</taxon>
        <taxon>Lophotrochozoa</taxon>
        <taxon>Mollusca</taxon>
        <taxon>Bivalvia</taxon>
        <taxon>Autobranchia</taxon>
        <taxon>Pteriomorphia</taxon>
        <taxon>Arcoida</taxon>
        <taxon>Arcoidea</taxon>
        <taxon>Arcidae</taxon>
        <taxon>Tegillarca</taxon>
    </lineage>
</organism>
<dbReference type="InterPro" id="IPR015793">
    <property type="entry name" value="Pyrv_Knase_brl"/>
</dbReference>
<evidence type="ECO:0000313" key="15">
    <source>
        <dbReference type="EMBL" id="KAJ8311332.1"/>
    </source>
</evidence>
<dbReference type="SUPFAM" id="SSF51621">
    <property type="entry name" value="Phosphoenolpyruvate/pyruvate domain"/>
    <property type="match status" value="1"/>
</dbReference>
<evidence type="ECO:0000256" key="7">
    <source>
        <dbReference type="ARBA" id="ARBA00022741"/>
    </source>
</evidence>
<dbReference type="InterPro" id="IPR011037">
    <property type="entry name" value="Pyrv_Knase-like_insert_dom_sf"/>
</dbReference>
<evidence type="ECO:0000256" key="10">
    <source>
        <dbReference type="ARBA" id="ARBA00022842"/>
    </source>
</evidence>
<dbReference type="InterPro" id="IPR015795">
    <property type="entry name" value="Pyrv_Knase_C"/>
</dbReference>
<keyword evidence="7" id="KW-0547">Nucleotide-binding</keyword>
<dbReference type="EMBL" id="JARBDR010000496">
    <property type="protein sequence ID" value="KAJ8311332.1"/>
    <property type="molecule type" value="Genomic_DNA"/>
</dbReference>
<comment type="similarity">
    <text evidence="3">Belongs to the pyruvate kinase family.</text>
</comment>
<dbReference type="Pfam" id="PF02887">
    <property type="entry name" value="PK_C"/>
    <property type="match status" value="1"/>
</dbReference>
<keyword evidence="11" id="KW-0324">Glycolysis</keyword>
<dbReference type="Gene3D" id="3.40.1380.20">
    <property type="entry name" value="Pyruvate kinase, C-terminal domain"/>
    <property type="match status" value="2"/>
</dbReference>
<sequence>MPCDDKFDTGAAGNEPIPSFPLMAKLVGKSSTGGSLTQDVPDVVLPQEEYVSPPHKSSSLKEMEKAAAYYKQSQQLQAAFAMSHLDHMCRLDIDSEPHEVRMSGIICTIGPACKEVRMLQKMMVEGMNIARLNFSHGSHEYHGQTIKNIREAAGSFGHPHPLAIALDTKGPEIRTGLLKGGASAELKLVTGQMITLTTNDDYKEQCDENTLYVDYKNITKVMSVGERIFIDDGLISVIVRDIGEDFLNCEIENGGELGSRKGCNLPGVSVDMPAVSEKDKSDLMFGVEQDQADGIMVARGDLGIEIPPEKVFLAQKMMIGKCNRRGKPVICATQMLESMVKKPRPTRAESSDVANAVLDGADCVMLSGETAKGDYPLDAVKMMHKICREAESAVFHSQLFEELRKETPTPTDPTHTIAIAAAEASFKCMAAAIIVITTTGRSAHLISAYRPRCPIIAITRQSQTARQCHLWRGIFPIQYTEPVMNEWTVDVDRRIYKGLAVAMEHDFVRPGDNIVIVTGWKPGSGSTNTMRIIKAVDMKEKDLLEPITGISSVPSFGTLDNNESVKSLSPATSLEDDVKFF</sequence>
<dbReference type="PANTHER" id="PTHR11817">
    <property type="entry name" value="PYRUVATE KINASE"/>
    <property type="match status" value="1"/>
</dbReference>
<dbReference type="InterPro" id="IPR040442">
    <property type="entry name" value="Pyrv_kinase-like_dom_sf"/>
</dbReference>
<evidence type="ECO:0000256" key="5">
    <source>
        <dbReference type="ARBA" id="ARBA00022679"/>
    </source>
</evidence>
<proteinExistence type="inferred from homology"/>
<keyword evidence="9" id="KW-0067">ATP-binding</keyword>
<dbReference type="InterPro" id="IPR036918">
    <property type="entry name" value="Pyrv_Knase_C_sf"/>
</dbReference>
<keyword evidence="10" id="KW-0460">Magnesium</keyword>
<dbReference type="Pfam" id="PF00224">
    <property type="entry name" value="PK"/>
    <property type="match status" value="2"/>
</dbReference>
<dbReference type="InterPro" id="IPR015813">
    <property type="entry name" value="Pyrv/PenolPyrv_kinase-like_dom"/>
</dbReference>
<name>A0ABQ9F1R0_TEGGR</name>
<evidence type="ECO:0000256" key="6">
    <source>
        <dbReference type="ARBA" id="ARBA00022723"/>
    </source>
</evidence>